<keyword evidence="3" id="KW-1185">Reference proteome</keyword>
<reference evidence="2" key="2">
    <citation type="journal article" date="2023" name="Int. J. Syst. Evol. Microbiol.">
        <title>Streptomyces marispadix sp. nov., isolated from marine beach sediment of the Northern Coast of Portugal.</title>
        <authorList>
            <person name="dos Santos J.D.N."/>
            <person name="Vitorino I.R."/>
            <person name="Kallscheuer N."/>
            <person name="Srivastava A."/>
            <person name="Krautwurst S."/>
            <person name="Marz M."/>
            <person name="Jogler C."/>
            <person name="Lobo Da Cunha A."/>
            <person name="Catita J."/>
            <person name="Goncalves H."/>
            <person name="Gonzalez I."/>
            <person name="Reyes F."/>
            <person name="Lage O.M."/>
        </authorList>
    </citation>
    <scope>NUCLEOTIDE SEQUENCE</scope>
    <source>
        <strain evidence="2">M600PL45_2</strain>
    </source>
</reference>
<reference evidence="2" key="1">
    <citation type="submission" date="2022-03" db="EMBL/GenBank/DDBJ databases">
        <authorList>
            <person name="Santos J.D.N."/>
            <person name="Kallscheuer N."/>
            <person name="Jogler C."/>
            <person name="Lage O.M."/>
        </authorList>
    </citation>
    <scope>NUCLEOTIDE SEQUENCE</scope>
    <source>
        <strain evidence="2">M600PL45_2</strain>
    </source>
</reference>
<protein>
    <submittedName>
        <fullName evidence="2">Uncharacterized protein</fullName>
    </submittedName>
</protein>
<comment type="caution">
    <text evidence="2">The sequence shown here is derived from an EMBL/GenBank/DDBJ whole genome shotgun (WGS) entry which is preliminary data.</text>
</comment>
<name>A0ABS9T024_9ACTN</name>
<organism evidence="2 3">
    <name type="scientific">Streptomyces marispadix</name>
    <dbReference type="NCBI Taxonomy" id="2922868"/>
    <lineage>
        <taxon>Bacteria</taxon>
        <taxon>Bacillati</taxon>
        <taxon>Actinomycetota</taxon>
        <taxon>Actinomycetes</taxon>
        <taxon>Kitasatosporales</taxon>
        <taxon>Streptomycetaceae</taxon>
        <taxon>Streptomyces</taxon>
    </lineage>
</organism>
<dbReference type="RefSeq" id="WP_241060526.1">
    <property type="nucleotide sequence ID" value="NZ_JAKWJU010000002.1"/>
</dbReference>
<dbReference type="Proteomes" id="UP001166784">
    <property type="component" value="Unassembled WGS sequence"/>
</dbReference>
<proteinExistence type="predicted"/>
<dbReference type="EMBL" id="JAKWJU010000002">
    <property type="protein sequence ID" value="MCH6161859.1"/>
    <property type="molecule type" value="Genomic_DNA"/>
</dbReference>
<sequence length="48" mass="5134">MDVTVDAGTDNQGWSGELRKRDLAPGLAPGPGSGAWIWGRRKRICALP</sequence>
<evidence type="ECO:0000313" key="2">
    <source>
        <dbReference type="EMBL" id="MCH6161859.1"/>
    </source>
</evidence>
<feature type="region of interest" description="Disordered" evidence="1">
    <location>
        <begin position="1"/>
        <end position="25"/>
    </location>
</feature>
<gene>
    <name evidence="2" type="ORF">MMA15_16130</name>
</gene>
<evidence type="ECO:0000313" key="3">
    <source>
        <dbReference type="Proteomes" id="UP001166784"/>
    </source>
</evidence>
<evidence type="ECO:0000256" key="1">
    <source>
        <dbReference type="SAM" id="MobiDB-lite"/>
    </source>
</evidence>
<accession>A0ABS9T024</accession>